<comment type="caution">
    <text evidence="2">The sequence shown here is derived from an EMBL/GenBank/DDBJ whole genome shotgun (WGS) entry which is preliminary data.</text>
</comment>
<dbReference type="Proteomes" id="UP001494902">
    <property type="component" value="Unassembled WGS sequence"/>
</dbReference>
<dbReference type="SMART" id="SM00829">
    <property type="entry name" value="PKS_ER"/>
    <property type="match status" value="1"/>
</dbReference>
<dbReference type="PANTHER" id="PTHR43677">
    <property type="entry name" value="SHORT-CHAIN DEHYDROGENASE/REDUCTASE"/>
    <property type="match status" value="1"/>
</dbReference>
<dbReference type="InterPro" id="IPR020843">
    <property type="entry name" value="ER"/>
</dbReference>
<proteinExistence type="predicted"/>
<dbReference type="Gene3D" id="3.40.50.720">
    <property type="entry name" value="NAD(P)-binding Rossmann-like Domain"/>
    <property type="match status" value="1"/>
</dbReference>
<evidence type="ECO:0000259" key="1">
    <source>
        <dbReference type="SMART" id="SM00829"/>
    </source>
</evidence>
<reference evidence="2 3" key="1">
    <citation type="submission" date="2024-03" db="EMBL/GenBank/DDBJ databases">
        <title>Draft genome sequence of Pseudonocardia nematodicida JCM 31783.</title>
        <authorList>
            <person name="Butdee W."/>
            <person name="Duangmal K."/>
        </authorList>
    </citation>
    <scope>NUCLEOTIDE SEQUENCE [LARGE SCALE GENOMIC DNA]</scope>
    <source>
        <strain evidence="2 3">JCM 31783</strain>
    </source>
</reference>
<sequence length="324" mass="32846">MRRVICSEFGSPLDLRIAEGPIPEPQAGEVLVEAVAVGVSFVDSLIVRGEYQVRPPLPFTPGSSVAGRVVAVGKGVEEALVGTDVATVLPAFGGYATHITVPAPLAVPLPAAVTPGTAAAVMESYLTLVFAVTHRVKITRGEQVVVLGAGGGIGQAAVDVARAAGARVIAVASTEDKRAAAEAAGAEVTLGYDNLKDEIRTATGGGADVVVDPVGGDAAESALRALGADGRYCVLGFASGRIPRLPANVVLLRNRSIVGIDWGDWSRAAGGATGNAVLLADVLARVGRGELMPGSPTIAPLADAGRTLQLIAERRAVGKYVLTP</sequence>
<dbReference type="Pfam" id="PF08240">
    <property type="entry name" value="ADH_N"/>
    <property type="match status" value="1"/>
</dbReference>
<dbReference type="InterPro" id="IPR051397">
    <property type="entry name" value="Zn-ADH-like_protein"/>
</dbReference>
<feature type="domain" description="Enoyl reductase (ER)" evidence="1">
    <location>
        <begin position="10"/>
        <end position="322"/>
    </location>
</feature>
<dbReference type="InterPro" id="IPR013154">
    <property type="entry name" value="ADH-like_N"/>
</dbReference>
<evidence type="ECO:0000313" key="3">
    <source>
        <dbReference type="Proteomes" id="UP001494902"/>
    </source>
</evidence>
<dbReference type="InterPro" id="IPR036291">
    <property type="entry name" value="NAD(P)-bd_dom_sf"/>
</dbReference>
<accession>A0ABV1KDV6</accession>
<dbReference type="RefSeq" id="WP_349299720.1">
    <property type="nucleotide sequence ID" value="NZ_JBEDNQ010000008.1"/>
</dbReference>
<evidence type="ECO:0000313" key="2">
    <source>
        <dbReference type="EMBL" id="MEQ3552647.1"/>
    </source>
</evidence>
<dbReference type="EC" id="1.-.-.-" evidence="2"/>
<organism evidence="2 3">
    <name type="scientific">Pseudonocardia nematodicida</name>
    <dbReference type="NCBI Taxonomy" id="1206997"/>
    <lineage>
        <taxon>Bacteria</taxon>
        <taxon>Bacillati</taxon>
        <taxon>Actinomycetota</taxon>
        <taxon>Actinomycetes</taxon>
        <taxon>Pseudonocardiales</taxon>
        <taxon>Pseudonocardiaceae</taxon>
        <taxon>Pseudonocardia</taxon>
    </lineage>
</organism>
<dbReference type="CDD" id="cd08241">
    <property type="entry name" value="QOR1"/>
    <property type="match status" value="1"/>
</dbReference>
<dbReference type="InterPro" id="IPR013149">
    <property type="entry name" value="ADH-like_C"/>
</dbReference>
<dbReference type="SUPFAM" id="SSF51735">
    <property type="entry name" value="NAD(P)-binding Rossmann-fold domains"/>
    <property type="match status" value="1"/>
</dbReference>
<dbReference type="EMBL" id="JBEDNQ010000008">
    <property type="protein sequence ID" value="MEQ3552647.1"/>
    <property type="molecule type" value="Genomic_DNA"/>
</dbReference>
<dbReference type="PANTHER" id="PTHR43677:SF4">
    <property type="entry name" value="QUINONE OXIDOREDUCTASE-LIKE PROTEIN 2"/>
    <property type="match status" value="1"/>
</dbReference>
<gene>
    <name evidence="2" type="ORF">WIS52_19420</name>
</gene>
<dbReference type="SUPFAM" id="SSF50129">
    <property type="entry name" value="GroES-like"/>
    <property type="match status" value="1"/>
</dbReference>
<dbReference type="InterPro" id="IPR011032">
    <property type="entry name" value="GroES-like_sf"/>
</dbReference>
<dbReference type="Gene3D" id="3.90.180.10">
    <property type="entry name" value="Medium-chain alcohol dehydrogenases, catalytic domain"/>
    <property type="match status" value="1"/>
</dbReference>
<dbReference type="GO" id="GO:0016491">
    <property type="term" value="F:oxidoreductase activity"/>
    <property type="evidence" value="ECO:0007669"/>
    <property type="project" value="UniProtKB-KW"/>
</dbReference>
<keyword evidence="3" id="KW-1185">Reference proteome</keyword>
<dbReference type="Pfam" id="PF00107">
    <property type="entry name" value="ADH_zinc_N"/>
    <property type="match status" value="1"/>
</dbReference>
<keyword evidence="2" id="KW-0560">Oxidoreductase</keyword>
<protein>
    <submittedName>
        <fullName evidence="2">NADPH:quinone oxidoreductase family protein</fullName>
        <ecNumber evidence="2">1.-.-.-</ecNumber>
    </submittedName>
</protein>
<name>A0ABV1KDV6_9PSEU</name>